<keyword evidence="2" id="KW-1185">Reference proteome</keyword>
<dbReference type="EMBL" id="UYRT01017383">
    <property type="protein sequence ID" value="VDK56856.1"/>
    <property type="molecule type" value="Genomic_DNA"/>
</dbReference>
<name>A0A183DE62_9BILA</name>
<dbReference type="InterPro" id="IPR021850">
    <property type="entry name" value="Symplekin/Pta1"/>
</dbReference>
<organism evidence="3">
    <name type="scientific">Gongylonema pulchrum</name>
    <dbReference type="NCBI Taxonomy" id="637853"/>
    <lineage>
        <taxon>Eukaryota</taxon>
        <taxon>Metazoa</taxon>
        <taxon>Ecdysozoa</taxon>
        <taxon>Nematoda</taxon>
        <taxon>Chromadorea</taxon>
        <taxon>Rhabditida</taxon>
        <taxon>Spirurina</taxon>
        <taxon>Spiruromorpha</taxon>
        <taxon>Spiruroidea</taxon>
        <taxon>Gongylonematidae</taxon>
        <taxon>Gongylonema</taxon>
    </lineage>
</organism>
<dbReference type="WBParaSite" id="GPUH_0000701201-mRNA-1">
    <property type="protein sequence ID" value="GPUH_0000701201-mRNA-1"/>
    <property type="gene ID" value="GPUH_0000701201"/>
</dbReference>
<accession>A0A183DE62</accession>
<evidence type="ECO:0000313" key="3">
    <source>
        <dbReference type="WBParaSite" id="GPUH_0000701201-mRNA-1"/>
    </source>
</evidence>
<dbReference type="PANTHER" id="PTHR15245:SF20">
    <property type="entry name" value="SYMPLEKIN"/>
    <property type="match status" value="1"/>
</dbReference>
<gene>
    <name evidence="1" type="ORF">GPUH_LOCUS6999</name>
</gene>
<dbReference type="GO" id="GO:0005847">
    <property type="term" value="C:mRNA cleavage and polyadenylation specificity factor complex"/>
    <property type="evidence" value="ECO:0007669"/>
    <property type="project" value="TreeGrafter"/>
</dbReference>
<protein>
    <submittedName>
        <fullName evidence="3">PDEase domain-containing protein</fullName>
    </submittedName>
</protein>
<sequence length="142" mass="16614">MTTLRELILTRTRQRNELLCILLDFSYSDQPEVRKQSIETAKELYQIDYVREDVRDYLFCAIEYCLRPTPPPQICCYKKEGPAAQWNDATIRTALGLFVAILPLDHSLIHTLASLYVKSTNEMKRDFEDVKECKAPKPYYDT</sequence>
<dbReference type="AlphaFoldDB" id="A0A183DE62"/>
<proteinExistence type="predicted"/>
<reference evidence="1 2" key="2">
    <citation type="submission" date="2018-11" db="EMBL/GenBank/DDBJ databases">
        <authorList>
            <consortium name="Pathogen Informatics"/>
        </authorList>
    </citation>
    <scope>NUCLEOTIDE SEQUENCE [LARGE SCALE GENOMIC DNA]</scope>
</reference>
<dbReference type="PANTHER" id="PTHR15245">
    <property type="entry name" value="SYMPLEKIN-RELATED"/>
    <property type="match status" value="1"/>
</dbReference>
<evidence type="ECO:0000313" key="2">
    <source>
        <dbReference type="Proteomes" id="UP000271098"/>
    </source>
</evidence>
<dbReference type="Proteomes" id="UP000271098">
    <property type="component" value="Unassembled WGS sequence"/>
</dbReference>
<evidence type="ECO:0000313" key="1">
    <source>
        <dbReference type="EMBL" id="VDK56856.1"/>
    </source>
</evidence>
<reference evidence="3" key="1">
    <citation type="submission" date="2016-06" db="UniProtKB">
        <authorList>
            <consortium name="WormBaseParasite"/>
        </authorList>
    </citation>
    <scope>IDENTIFICATION</scope>
</reference>